<evidence type="ECO:0000313" key="3">
    <source>
        <dbReference type="EMBL" id="GFO06124.1"/>
    </source>
</evidence>
<gene>
    <name evidence="3" type="ORF">PoB_003262900</name>
</gene>
<evidence type="ECO:0000256" key="1">
    <source>
        <dbReference type="SAM" id="MobiDB-lite"/>
    </source>
</evidence>
<protein>
    <submittedName>
        <fullName evidence="3">PiggyBac transposase uribo2</fullName>
    </submittedName>
</protein>
<dbReference type="Proteomes" id="UP000735302">
    <property type="component" value="Unassembled WGS sequence"/>
</dbReference>
<dbReference type="PANTHER" id="PTHR46599:SF3">
    <property type="entry name" value="PIGGYBAC TRANSPOSABLE ELEMENT-DERIVED PROTEIN 4"/>
    <property type="match status" value="1"/>
</dbReference>
<feature type="domain" description="PiggyBac transposable element-derived protein" evidence="2">
    <location>
        <begin position="120"/>
        <end position="441"/>
    </location>
</feature>
<organism evidence="3 4">
    <name type="scientific">Plakobranchus ocellatus</name>
    <dbReference type="NCBI Taxonomy" id="259542"/>
    <lineage>
        <taxon>Eukaryota</taxon>
        <taxon>Metazoa</taxon>
        <taxon>Spiralia</taxon>
        <taxon>Lophotrochozoa</taxon>
        <taxon>Mollusca</taxon>
        <taxon>Gastropoda</taxon>
        <taxon>Heterobranchia</taxon>
        <taxon>Euthyneura</taxon>
        <taxon>Panpulmonata</taxon>
        <taxon>Sacoglossa</taxon>
        <taxon>Placobranchoidea</taxon>
        <taxon>Plakobranchidae</taxon>
        <taxon>Plakobranchus</taxon>
    </lineage>
</organism>
<accession>A0AAV4AEP5</accession>
<feature type="compositionally biased region" description="Acidic residues" evidence="1">
    <location>
        <begin position="55"/>
        <end position="68"/>
    </location>
</feature>
<evidence type="ECO:0000259" key="2">
    <source>
        <dbReference type="Pfam" id="PF13843"/>
    </source>
</evidence>
<dbReference type="PANTHER" id="PTHR46599">
    <property type="entry name" value="PIGGYBAC TRANSPOSABLE ELEMENT-DERIVED PROTEIN 4"/>
    <property type="match status" value="1"/>
</dbReference>
<dbReference type="EMBL" id="BLXT01003762">
    <property type="protein sequence ID" value="GFO06124.1"/>
    <property type="molecule type" value="Genomic_DNA"/>
</dbReference>
<comment type="caution">
    <text evidence="3">The sequence shown here is derived from an EMBL/GenBank/DDBJ whole genome shotgun (WGS) entry which is preliminary data.</text>
</comment>
<proteinExistence type="predicted"/>
<dbReference type="InterPro" id="IPR029526">
    <property type="entry name" value="PGBD"/>
</dbReference>
<sequence>MFFLIEEISCQKCQNLYLGLQQEVGKDKRTNLFERFADGASDSEDDFEIPHVDLDLDSSSDSDSSDSEGEVRPTVEQNLQADNNGWVQVTNDTDFRPVCDINFTVRQPLSARNIPEHCKDPIDYFSLLIDDDFWQTLRRETNRYADQFLGSDATVAWIEDHPSSRYTKWPANGVDITKLKKYVGLLLNMGLTEKKVRDDYWTIRRSQATPYFGSIMPVDEFNLISRMLHLNNTEREIARGEEGYDSWCKVRVMLDQVNKKSKLYYVPSRNLSIDESMIGMKNRVVFIQYMPNKRHARFGLEKFELCDSNGYIHHLEIYAGKELDMQHNEGQAFGVVERLMRESNVLNKGYHLFTDNFYTKPKIAEFLHNHKTLLTGTIRANSKGLPQGIKQKLQVGESKFWRRYDCDMLALSFREKKSQTKPVLLISTNHNATMEEKVIRGKTKKKTISNI</sequence>
<reference evidence="3 4" key="1">
    <citation type="journal article" date="2021" name="Elife">
        <title>Chloroplast acquisition without the gene transfer in kleptoplastic sea slugs, Plakobranchus ocellatus.</title>
        <authorList>
            <person name="Maeda T."/>
            <person name="Takahashi S."/>
            <person name="Yoshida T."/>
            <person name="Shimamura S."/>
            <person name="Takaki Y."/>
            <person name="Nagai Y."/>
            <person name="Toyoda A."/>
            <person name="Suzuki Y."/>
            <person name="Arimoto A."/>
            <person name="Ishii H."/>
            <person name="Satoh N."/>
            <person name="Nishiyama T."/>
            <person name="Hasebe M."/>
            <person name="Maruyama T."/>
            <person name="Minagawa J."/>
            <person name="Obokata J."/>
            <person name="Shigenobu S."/>
        </authorList>
    </citation>
    <scope>NUCLEOTIDE SEQUENCE [LARGE SCALE GENOMIC DNA]</scope>
</reference>
<name>A0AAV4AEP5_9GAST</name>
<evidence type="ECO:0000313" key="4">
    <source>
        <dbReference type="Proteomes" id="UP000735302"/>
    </source>
</evidence>
<dbReference type="AlphaFoldDB" id="A0AAV4AEP5"/>
<keyword evidence="4" id="KW-1185">Reference proteome</keyword>
<feature type="region of interest" description="Disordered" evidence="1">
    <location>
        <begin position="53"/>
        <end position="83"/>
    </location>
</feature>
<dbReference type="Pfam" id="PF13843">
    <property type="entry name" value="DDE_Tnp_1_7"/>
    <property type="match status" value="1"/>
</dbReference>